<dbReference type="AlphaFoldDB" id="A0A8J6TLL5"/>
<dbReference type="InterPro" id="IPR000307">
    <property type="entry name" value="Ribosomal_bS16"/>
</dbReference>
<protein>
    <recommendedName>
        <fullName evidence="3">Small ribosomal subunit protein bS16</fullName>
    </recommendedName>
</protein>
<dbReference type="GO" id="GO:0003735">
    <property type="term" value="F:structural constituent of ribosome"/>
    <property type="evidence" value="ECO:0007669"/>
    <property type="project" value="InterPro"/>
</dbReference>
<accession>A0A8J6TLL5</accession>
<dbReference type="NCBIfam" id="TIGR00002">
    <property type="entry name" value="S16"/>
    <property type="match status" value="1"/>
</dbReference>
<dbReference type="HAMAP" id="MF_00385">
    <property type="entry name" value="Ribosomal_bS16"/>
    <property type="match status" value="1"/>
</dbReference>
<dbReference type="GO" id="GO:0015935">
    <property type="term" value="C:small ribosomal subunit"/>
    <property type="evidence" value="ECO:0007669"/>
    <property type="project" value="TreeGrafter"/>
</dbReference>
<dbReference type="EMBL" id="JACNIG010000153">
    <property type="protein sequence ID" value="MBC8431541.1"/>
    <property type="molecule type" value="Genomic_DNA"/>
</dbReference>
<evidence type="ECO:0000256" key="1">
    <source>
        <dbReference type="ARBA" id="ARBA00022980"/>
    </source>
</evidence>
<dbReference type="SUPFAM" id="SSF54565">
    <property type="entry name" value="Ribosomal protein S16"/>
    <property type="match status" value="1"/>
</dbReference>
<dbReference type="PANTHER" id="PTHR12919:SF20">
    <property type="entry name" value="SMALL RIBOSOMAL SUBUNIT PROTEIN BS16M"/>
    <property type="match status" value="1"/>
</dbReference>
<evidence type="ECO:0000313" key="5">
    <source>
        <dbReference type="Proteomes" id="UP000605201"/>
    </source>
</evidence>
<name>A0A8J6TLL5_9BACT</name>
<dbReference type="InterPro" id="IPR020592">
    <property type="entry name" value="Ribosomal_bS16_CS"/>
</dbReference>
<proteinExistence type="inferred from homology"/>
<evidence type="ECO:0000313" key="4">
    <source>
        <dbReference type="EMBL" id="MBC8431541.1"/>
    </source>
</evidence>
<gene>
    <name evidence="3 4" type="primary">rpsP</name>
    <name evidence="4" type="ORF">H8D96_06440</name>
</gene>
<sequence>MQVKIRLARHGAKKKPFYRIVVADSESPRDGKFLENVGTYNPLKDPAEVTLKPERIKHWIDEGAIPTSTVKSILKRENFFAEVV</sequence>
<dbReference type="GO" id="GO:0006412">
    <property type="term" value="P:translation"/>
    <property type="evidence" value="ECO:0007669"/>
    <property type="project" value="UniProtKB-UniRule"/>
</dbReference>
<keyword evidence="2 3" id="KW-0687">Ribonucleoprotein</keyword>
<dbReference type="Proteomes" id="UP000605201">
    <property type="component" value="Unassembled WGS sequence"/>
</dbReference>
<dbReference type="PROSITE" id="PS00732">
    <property type="entry name" value="RIBOSOMAL_S16"/>
    <property type="match status" value="1"/>
</dbReference>
<comment type="caution">
    <text evidence="4">The sequence shown here is derived from an EMBL/GenBank/DDBJ whole genome shotgun (WGS) entry which is preliminary data.</text>
</comment>
<dbReference type="GO" id="GO:0005737">
    <property type="term" value="C:cytoplasm"/>
    <property type="evidence" value="ECO:0007669"/>
    <property type="project" value="UniProtKB-ARBA"/>
</dbReference>
<reference evidence="4 5" key="1">
    <citation type="submission" date="2020-08" db="EMBL/GenBank/DDBJ databases">
        <title>Bridging the membrane lipid divide: bacteria of the FCB group superphylum have the potential to synthesize archaeal ether lipids.</title>
        <authorList>
            <person name="Villanueva L."/>
            <person name="Von Meijenfeldt F.A.B."/>
            <person name="Westbye A.B."/>
            <person name="Yadav S."/>
            <person name="Hopmans E.C."/>
            <person name="Dutilh B.E."/>
            <person name="Sinninghe Damste J.S."/>
        </authorList>
    </citation>
    <scope>NUCLEOTIDE SEQUENCE [LARGE SCALE GENOMIC DNA]</scope>
    <source>
        <strain evidence="4">NIOZ-UU17</strain>
    </source>
</reference>
<dbReference type="Pfam" id="PF00886">
    <property type="entry name" value="Ribosomal_S16"/>
    <property type="match status" value="1"/>
</dbReference>
<evidence type="ECO:0000256" key="2">
    <source>
        <dbReference type="ARBA" id="ARBA00023274"/>
    </source>
</evidence>
<comment type="similarity">
    <text evidence="3">Belongs to the bacterial ribosomal protein bS16 family.</text>
</comment>
<dbReference type="InterPro" id="IPR023803">
    <property type="entry name" value="Ribosomal_bS16_dom_sf"/>
</dbReference>
<dbReference type="PANTHER" id="PTHR12919">
    <property type="entry name" value="30S RIBOSOMAL PROTEIN S16"/>
    <property type="match status" value="1"/>
</dbReference>
<evidence type="ECO:0000256" key="3">
    <source>
        <dbReference type="HAMAP-Rule" id="MF_00385"/>
    </source>
</evidence>
<organism evidence="4 5">
    <name type="scientific">Candidatus Desulfatibia vada</name>
    <dbReference type="NCBI Taxonomy" id="2841696"/>
    <lineage>
        <taxon>Bacteria</taxon>
        <taxon>Pseudomonadati</taxon>
        <taxon>Thermodesulfobacteriota</taxon>
        <taxon>Desulfobacteria</taxon>
        <taxon>Desulfobacterales</taxon>
        <taxon>Desulfobacterales incertae sedis</taxon>
        <taxon>Candidatus Desulfatibia</taxon>
    </lineage>
</organism>
<keyword evidence="1 3" id="KW-0689">Ribosomal protein</keyword>
<dbReference type="Gene3D" id="3.30.1320.10">
    <property type="match status" value="1"/>
</dbReference>